<dbReference type="Pfam" id="PF01883">
    <property type="entry name" value="FeS_assembly_P"/>
    <property type="match status" value="1"/>
</dbReference>
<feature type="domain" description="PaaD zinc beta ribbon" evidence="2">
    <location>
        <begin position="108"/>
        <end position="150"/>
    </location>
</feature>
<evidence type="ECO:0000259" key="1">
    <source>
        <dbReference type="Pfam" id="PF01883"/>
    </source>
</evidence>
<evidence type="ECO:0000259" key="2">
    <source>
        <dbReference type="Pfam" id="PF23451"/>
    </source>
</evidence>
<dbReference type="Proteomes" id="UP001595851">
    <property type="component" value="Unassembled WGS sequence"/>
</dbReference>
<dbReference type="InterPro" id="IPR034904">
    <property type="entry name" value="FSCA_dom_sf"/>
</dbReference>
<dbReference type="SUPFAM" id="SSF117916">
    <property type="entry name" value="Fe-S cluster assembly (FSCA) domain-like"/>
    <property type="match status" value="1"/>
</dbReference>
<comment type="caution">
    <text evidence="3">The sequence shown here is derived from an EMBL/GenBank/DDBJ whole genome shotgun (WGS) entry which is preliminary data.</text>
</comment>
<dbReference type="PANTHER" id="PTHR42831">
    <property type="entry name" value="FE-S PROTEIN MATURATION AUXILIARY FACTOR YITW"/>
    <property type="match status" value="1"/>
</dbReference>
<feature type="domain" description="MIP18 family-like" evidence="1">
    <location>
        <begin position="15"/>
        <end position="69"/>
    </location>
</feature>
<accession>A0ABV8FYI5</accession>
<name>A0ABV8FYI5_9ACTN</name>
<dbReference type="Gene3D" id="3.30.300.130">
    <property type="entry name" value="Fe-S cluster assembly (FSCA)"/>
    <property type="match status" value="1"/>
</dbReference>
<evidence type="ECO:0000313" key="4">
    <source>
        <dbReference type="Proteomes" id="UP001595851"/>
    </source>
</evidence>
<protein>
    <submittedName>
        <fullName evidence="3">1,2-phenylacetyl-CoA epoxidase subunit PaaD</fullName>
    </submittedName>
</protein>
<reference evidence="4" key="1">
    <citation type="journal article" date="2019" name="Int. J. Syst. Evol. Microbiol.">
        <title>The Global Catalogue of Microorganisms (GCM) 10K type strain sequencing project: providing services to taxonomists for standard genome sequencing and annotation.</title>
        <authorList>
            <consortium name="The Broad Institute Genomics Platform"/>
            <consortium name="The Broad Institute Genome Sequencing Center for Infectious Disease"/>
            <person name="Wu L."/>
            <person name="Ma J."/>
        </authorList>
    </citation>
    <scope>NUCLEOTIDE SEQUENCE [LARGE SCALE GENOMIC DNA]</scope>
    <source>
        <strain evidence="4">TBRC 1276</strain>
    </source>
</reference>
<gene>
    <name evidence="3" type="primary">paaD</name>
    <name evidence="3" type="ORF">ACFOY2_06335</name>
</gene>
<dbReference type="RefSeq" id="WP_379527007.1">
    <property type="nucleotide sequence ID" value="NZ_JBHSBI010000002.1"/>
</dbReference>
<organism evidence="3 4">
    <name type="scientific">Nonomuraea purpurea</name>
    <dbReference type="NCBI Taxonomy" id="1849276"/>
    <lineage>
        <taxon>Bacteria</taxon>
        <taxon>Bacillati</taxon>
        <taxon>Actinomycetota</taxon>
        <taxon>Actinomycetes</taxon>
        <taxon>Streptosporangiales</taxon>
        <taxon>Streptosporangiaceae</taxon>
        <taxon>Nonomuraea</taxon>
    </lineage>
</organism>
<dbReference type="Pfam" id="PF23451">
    <property type="entry name" value="Zn_ribbon_PaaD"/>
    <property type="match status" value="1"/>
</dbReference>
<dbReference type="InterPro" id="IPR052339">
    <property type="entry name" value="Fe-S_Maturation_MIP18"/>
</dbReference>
<dbReference type="InterPro" id="IPR002744">
    <property type="entry name" value="MIP18-like"/>
</dbReference>
<dbReference type="NCBIfam" id="TIGR02159">
    <property type="entry name" value="PA_CoA_Oxy4"/>
    <property type="match status" value="1"/>
</dbReference>
<dbReference type="PANTHER" id="PTHR42831:SF3">
    <property type="entry name" value="1,2-PHENYLACETYL-COA EPOXIDASE, SUBUNIT D-RELATED"/>
    <property type="match status" value="1"/>
</dbReference>
<dbReference type="EMBL" id="JBHSBI010000002">
    <property type="protein sequence ID" value="MFC4006830.1"/>
    <property type="molecule type" value="Genomic_DNA"/>
</dbReference>
<keyword evidence="4" id="KW-1185">Reference proteome</keyword>
<evidence type="ECO:0000313" key="3">
    <source>
        <dbReference type="EMBL" id="MFC4006830.1"/>
    </source>
</evidence>
<dbReference type="InterPro" id="IPR056572">
    <property type="entry name" value="Zn_ribbon_PaaD"/>
</dbReference>
<dbReference type="InterPro" id="IPR011883">
    <property type="entry name" value="PaaD-like"/>
</dbReference>
<proteinExistence type="predicted"/>
<sequence>MVTEPVERARAVAAAIPDPELPVVTLGDLGILRDVRHTPDGGIEVLITPTYSGCPAMDAIRDDLRRALPGVTITTVLSPPWTTDWITEEGRRKLREHGISPPGRAVMVALTVRCPRCGSPRTRLVSRYSSTACKAHYVCRDCLEPFDHVKEI</sequence>